<reference evidence="1 2" key="1">
    <citation type="submission" date="2017-04" db="EMBL/GenBank/DDBJ databases">
        <authorList>
            <person name="Afonso C.L."/>
            <person name="Miller P.J."/>
            <person name="Scott M.A."/>
            <person name="Spackman E."/>
            <person name="Goraichik I."/>
            <person name="Dimitrov K.M."/>
            <person name="Suarez D.L."/>
            <person name="Swayne D.E."/>
        </authorList>
    </citation>
    <scope>NUCLEOTIDE SEQUENCE [LARGE SCALE GENOMIC DNA]</scope>
    <source>
        <strain evidence="1 2">N3/975</strain>
    </source>
</reference>
<protein>
    <recommendedName>
        <fullName evidence="3">DUF4375 domain-containing protein</fullName>
    </recommendedName>
</protein>
<dbReference type="EMBL" id="LT840184">
    <property type="protein sequence ID" value="SMF82973.1"/>
    <property type="molecule type" value="Genomic_DNA"/>
</dbReference>
<evidence type="ECO:0000313" key="2">
    <source>
        <dbReference type="Proteomes" id="UP000192940"/>
    </source>
</evidence>
<dbReference type="STRING" id="1313296.SAMN05661091_2281"/>
<organism evidence="1 2">
    <name type="scientific">Paenibacillus uliginis N3/975</name>
    <dbReference type="NCBI Taxonomy" id="1313296"/>
    <lineage>
        <taxon>Bacteria</taxon>
        <taxon>Bacillati</taxon>
        <taxon>Bacillota</taxon>
        <taxon>Bacilli</taxon>
        <taxon>Bacillales</taxon>
        <taxon>Paenibacillaceae</taxon>
        <taxon>Paenibacillus</taxon>
    </lineage>
</organism>
<dbReference type="RefSeq" id="WP_210190660.1">
    <property type="nucleotide sequence ID" value="NZ_LT840184.1"/>
</dbReference>
<name>A0A1X7HC40_9BACL</name>
<evidence type="ECO:0008006" key="3">
    <source>
        <dbReference type="Google" id="ProtNLM"/>
    </source>
</evidence>
<proteinExistence type="predicted"/>
<dbReference type="Proteomes" id="UP000192940">
    <property type="component" value="Chromosome I"/>
</dbReference>
<accession>A0A1X7HC40</accession>
<keyword evidence="2" id="KW-1185">Reference proteome</keyword>
<dbReference type="AlphaFoldDB" id="A0A1X7HC40"/>
<gene>
    <name evidence="1" type="ORF">SAMN05661091_2281</name>
</gene>
<sequence length="174" mass="20507">MSMVHLNRHVFNSLDEMSLGTTCFEPLIQAFKEVRMRGGDERTFYTGLSEGQQQLFIFRVYYDHVHHSPEELFWWSAYFLAQPLRWLALKSSFRVHGDDEAAGLLEEIESFLTASGYSQSLEIFDVSRSDMAENLELLNSFNDYYDRLQKHTEVIHQRLAQYIRSHPDEFVNLE</sequence>
<evidence type="ECO:0000313" key="1">
    <source>
        <dbReference type="EMBL" id="SMF82973.1"/>
    </source>
</evidence>